<feature type="transmembrane region" description="Helical" evidence="9">
    <location>
        <begin position="538"/>
        <end position="557"/>
    </location>
</feature>
<organism evidence="10 11">
    <name type="scientific">Candidatus Pseudomonas phytovorans</name>
    <dbReference type="NCBI Taxonomy" id="3121377"/>
    <lineage>
        <taxon>Bacteria</taxon>
        <taxon>Pseudomonadati</taxon>
        <taxon>Pseudomonadota</taxon>
        <taxon>Gammaproteobacteria</taxon>
        <taxon>Pseudomonadales</taxon>
        <taxon>Pseudomonadaceae</taxon>
        <taxon>Pseudomonas</taxon>
    </lineage>
</organism>
<evidence type="ECO:0000256" key="9">
    <source>
        <dbReference type="RuleBase" id="RU364070"/>
    </source>
</evidence>
<proteinExistence type="inferred from homology"/>
<keyword evidence="5 9" id="KW-0997">Cell inner membrane</keyword>
<keyword evidence="3 9" id="KW-0813">Transport</keyword>
<dbReference type="GO" id="GO:0042910">
    <property type="term" value="F:xenobiotic transmembrane transporter activity"/>
    <property type="evidence" value="ECO:0007669"/>
    <property type="project" value="TreeGrafter"/>
</dbReference>
<evidence type="ECO:0000256" key="2">
    <source>
        <dbReference type="ARBA" id="ARBA00010942"/>
    </source>
</evidence>
<evidence type="ECO:0000313" key="10">
    <source>
        <dbReference type="EMBL" id="WEK28259.1"/>
    </source>
</evidence>
<gene>
    <name evidence="10" type="ORF">P0Y58_15205</name>
</gene>
<keyword evidence="6 9" id="KW-0812">Transmembrane</keyword>
<keyword evidence="8 9" id="KW-0472">Membrane</keyword>
<feature type="transmembrane region" description="Helical" evidence="9">
    <location>
        <begin position="342"/>
        <end position="361"/>
    </location>
</feature>
<dbReference type="Proteomes" id="UP001216329">
    <property type="component" value="Chromosome"/>
</dbReference>
<evidence type="ECO:0000256" key="8">
    <source>
        <dbReference type="ARBA" id="ARBA00023136"/>
    </source>
</evidence>
<evidence type="ECO:0000256" key="6">
    <source>
        <dbReference type="ARBA" id="ARBA00022692"/>
    </source>
</evidence>
<evidence type="ECO:0000256" key="7">
    <source>
        <dbReference type="ARBA" id="ARBA00022989"/>
    </source>
</evidence>
<dbReference type="Gene3D" id="3.30.70.1320">
    <property type="entry name" value="Multidrug efflux transporter AcrB pore domain like"/>
    <property type="match status" value="1"/>
</dbReference>
<feature type="transmembrane region" description="Helical" evidence="9">
    <location>
        <begin position="472"/>
        <end position="499"/>
    </location>
</feature>
<evidence type="ECO:0000256" key="3">
    <source>
        <dbReference type="ARBA" id="ARBA00022448"/>
    </source>
</evidence>
<dbReference type="GO" id="GO:0005886">
    <property type="term" value="C:plasma membrane"/>
    <property type="evidence" value="ECO:0007669"/>
    <property type="project" value="UniProtKB-SubCell"/>
</dbReference>
<dbReference type="PANTHER" id="PTHR32063:SF10">
    <property type="entry name" value="EFFLUX PUMP MEMBRANE TRANSPORTER"/>
    <property type="match status" value="1"/>
</dbReference>
<dbReference type="NCBIfam" id="NF000282">
    <property type="entry name" value="RND_permease_1"/>
    <property type="match status" value="1"/>
</dbReference>
<feature type="transmembrane region" description="Helical" evidence="9">
    <location>
        <begin position="869"/>
        <end position="888"/>
    </location>
</feature>
<evidence type="ECO:0000256" key="5">
    <source>
        <dbReference type="ARBA" id="ARBA00022519"/>
    </source>
</evidence>
<dbReference type="GO" id="GO:0009636">
    <property type="term" value="P:response to toxic substance"/>
    <property type="evidence" value="ECO:0007669"/>
    <property type="project" value="UniProtKB-ARBA"/>
</dbReference>
<name>A0AAJ5WED4_9PSED</name>
<dbReference type="SUPFAM" id="SSF82866">
    <property type="entry name" value="Multidrug efflux transporter AcrB transmembrane domain"/>
    <property type="match status" value="2"/>
</dbReference>
<feature type="transmembrane region" description="Helical" evidence="9">
    <location>
        <begin position="368"/>
        <end position="388"/>
    </location>
</feature>
<accession>A0AAJ5WED4</accession>
<dbReference type="SUPFAM" id="SSF82714">
    <property type="entry name" value="Multidrug efflux transporter AcrB TolC docking domain, DN and DC subdomains"/>
    <property type="match status" value="2"/>
</dbReference>
<feature type="transmembrane region" description="Helical" evidence="9">
    <location>
        <begin position="436"/>
        <end position="460"/>
    </location>
</feature>
<feature type="transmembrane region" description="Helical" evidence="9">
    <location>
        <begin position="895"/>
        <end position="915"/>
    </location>
</feature>
<dbReference type="InterPro" id="IPR027463">
    <property type="entry name" value="AcrB_DN_DC_subdom"/>
</dbReference>
<dbReference type="InterPro" id="IPR001036">
    <property type="entry name" value="Acrflvin-R"/>
</dbReference>
<evidence type="ECO:0000256" key="4">
    <source>
        <dbReference type="ARBA" id="ARBA00022475"/>
    </source>
</evidence>
<protein>
    <recommendedName>
        <fullName evidence="9">Efflux pump membrane transporter</fullName>
    </recommendedName>
</protein>
<dbReference type="AlphaFoldDB" id="A0AAJ5WED4"/>
<evidence type="ECO:0000313" key="11">
    <source>
        <dbReference type="Proteomes" id="UP001216329"/>
    </source>
</evidence>
<dbReference type="Gene3D" id="1.20.1640.10">
    <property type="entry name" value="Multidrug efflux transporter AcrB transmembrane domain"/>
    <property type="match status" value="2"/>
</dbReference>
<sequence length="1043" mass="111430">MSKFFIKRPNFAWVVALFISLAGLLVIPTLPVAQYPNVAPPQITITATYPGASAKVLVDSVTSIIEESLNGAKNLLYFESTNNSNGMAEVVVTFEPGTDPELAQVDVQNRLKKAEARMPQAVITQGIQVEQTSAGFLLIYALNYKEGAGKADTTALGDYAARNINNELRRVPGVGKLQFFSSEAAMRVWVDPQKLVGFGLSIDDVSTAIRGQNVQVPAGSFGSAPGTSQQELTATLAVQGTLDDPQAFGRVVLRANPDGSLVRLADVARLEVGMESYNFSSRLNGKPAVAGAVQLAPGANALKTAELVKARLAELSAFFPEGVEYSVPYDTSRFVDVAIEKVIHTLLEAMVLVFLVMFLFLQNIRYTLIPSIVVPVCLLGTLMVMKLLGFSVNMMTMFGMVLAIGILVDDAIVVVENVERIMAEEGLSPVDATIKAMGQVSGAIIGITLVLSAVFMPLAFMSGSVGVIYQQFSLSLAVSILFSGFLALTFTPALCATLLKPVAPGHHEKRGFFGVFNRGFARLTERYSLMNAALVRRAGRYMLVYVGIVAMLGYFYLRLPESFVPVEDQGYAIVDVQLPPGASRVRTDATGQALEQFLMSREALASAFMVSGFSFSGMGENAALAFPTYKDWSVRGAGQSVDAETQAINAQFAGYGDGTIMAVNPPPIDGLGNAGGFALRLLDRGGLGRDALLAARDKVLGEANGNPVILYAMMEGLAEAPQLRVDIDREKARALGVPFETINSTLATAFGSAVINDFTNAGRQQRVVVQAEQGERMTPESVLRLYVPNADGQQVPFSSFVTTRWEEGPVQIVRYNGYPSIRISGDAAPGYSTGQAMAEMERLVSELPPGIGYAWTGLSYQEKVSSGQASSLFALAIVVVFLLLVALYESWAIPLTVMLIVPIGALGAVLAVMVMGMPNDVYFKVGLITIIGLAAKNAILIVEFAKELWEKGYSLGDAAIEAARLRFRPIVMTSMAFILGVVPLAIASGAGAASQRAIGTGVIGGMLSATLLGVVFVPICFVWVLSLIKRKPAPQAQRVEVLE</sequence>
<reference evidence="10" key="1">
    <citation type="submission" date="2023-03" db="EMBL/GenBank/DDBJ databases">
        <title>Andean soil-derived lignocellulolytic bacterial consortium as a source of novel taxa and putative plastic-active enzymes.</title>
        <authorList>
            <person name="Diaz-Garcia L."/>
            <person name="Chuvochina M."/>
            <person name="Feuerriegel G."/>
            <person name="Bunk B."/>
            <person name="Sproer C."/>
            <person name="Streit W.R."/>
            <person name="Rodriguez L.M."/>
            <person name="Overmann J."/>
            <person name="Jimenez D.J."/>
        </authorList>
    </citation>
    <scope>NUCLEOTIDE SEQUENCE</scope>
    <source>
        <strain evidence="10">MAG 876</strain>
    </source>
</reference>
<dbReference type="SUPFAM" id="SSF82693">
    <property type="entry name" value="Multidrug efflux transporter AcrB pore domain, PN1, PN2, PC1 and PC2 subdomains"/>
    <property type="match status" value="3"/>
</dbReference>
<dbReference type="EMBL" id="CP119325">
    <property type="protein sequence ID" value="WEK28259.1"/>
    <property type="molecule type" value="Genomic_DNA"/>
</dbReference>
<dbReference type="FunFam" id="1.20.1640.10:FF:000001">
    <property type="entry name" value="Efflux pump membrane transporter"/>
    <property type="match status" value="1"/>
</dbReference>
<dbReference type="PRINTS" id="PR00702">
    <property type="entry name" value="ACRIFLAVINRP"/>
</dbReference>
<keyword evidence="7 9" id="KW-1133">Transmembrane helix</keyword>
<comment type="caution">
    <text evidence="9">Lacks conserved residue(s) required for the propagation of feature annotation.</text>
</comment>
<dbReference type="PANTHER" id="PTHR32063">
    <property type="match status" value="1"/>
</dbReference>
<comment type="subcellular location">
    <subcellularLocation>
        <location evidence="1 9">Cell inner membrane</location>
        <topology evidence="1 9">Multi-pass membrane protein</topology>
    </subcellularLocation>
</comment>
<feature type="transmembrane region" description="Helical" evidence="9">
    <location>
        <begin position="921"/>
        <end position="942"/>
    </location>
</feature>
<dbReference type="Pfam" id="PF00873">
    <property type="entry name" value="ACR_tran"/>
    <property type="match status" value="1"/>
</dbReference>
<feature type="transmembrane region" description="Helical" evidence="9">
    <location>
        <begin position="1002"/>
        <end position="1028"/>
    </location>
</feature>
<evidence type="ECO:0000256" key="1">
    <source>
        <dbReference type="ARBA" id="ARBA00004429"/>
    </source>
</evidence>
<feature type="transmembrane region" description="Helical" evidence="9">
    <location>
        <begin position="970"/>
        <end position="990"/>
    </location>
</feature>
<dbReference type="Gene3D" id="3.30.70.1430">
    <property type="entry name" value="Multidrug efflux transporter AcrB pore domain"/>
    <property type="match status" value="2"/>
</dbReference>
<dbReference type="InterPro" id="IPR004764">
    <property type="entry name" value="MdtF-like"/>
</dbReference>
<dbReference type="Gene3D" id="3.30.2090.10">
    <property type="entry name" value="Multidrug efflux transporter AcrB TolC docking domain, DN and DC subdomains"/>
    <property type="match status" value="2"/>
</dbReference>
<comment type="similarity">
    <text evidence="2 9">Belongs to the resistance-nodulation-cell division (RND) (TC 2.A.6) family.</text>
</comment>
<feature type="transmembrane region" description="Helical" evidence="9">
    <location>
        <begin position="394"/>
        <end position="415"/>
    </location>
</feature>
<keyword evidence="4" id="KW-1003">Cell membrane</keyword>
<dbReference type="GO" id="GO:0015562">
    <property type="term" value="F:efflux transmembrane transporter activity"/>
    <property type="evidence" value="ECO:0007669"/>
    <property type="project" value="InterPro"/>
</dbReference>
<dbReference type="FunFam" id="3.30.70.1430:FF:000001">
    <property type="entry name" value="Efflux pump membrane transporter"/>
    <property type="match status" value="1"/>
</dbReference>
<dbReference type="NCBIfam" id="TIGR00915">
    <property type="entry name" value="2A0602"/>
    <property type="match status" value="1"/>
</dbReference>
<dbReference type="Gene3D" id="3.30.70.1440">
    <property type="entry name" value="Multidrug efflux transporter AcrB pore domain"/>
    <property type="match status" value="1"/>
</dbReference>